<reference evidence="3" key="2">
    <citation type="journal article" date="2010" name="Nature">
        <title>Comparative genomics reveals mobile pathogenicity chromosomes in Fusarium.</title>
        <authorList>
            <person name="Ma L.J."/>
            <person name="van der Does H.C."/>
            <person name="Borkovich K.A."/>
            <person name="Coleman J.J."/>
            <person name="Daboussi M.J."/>
            <person name="Di Pietro A."/>
            <person name="Dufresne M."/>
            <person name="Freitag M."/>
            <person name="Grabherr M."/>
            <person name="Henrissat B."/>
            <person name="Houterman P.M."/>
            <person name="Kang S."/>
            <person name="Shim W.B."/>
            <person name="Woloshuk C."/>
            <person name="Xie X."/>
            <person name="Xu J.R."/>
            <person name="Antoniw J."/>
            <person name="Baker S.E."/>
            <person name="Bluhm B.H."/>
            <person name="Breakspear A."/>
            <person name="Brown D.W."/>
            <person name="Butchko R.A."/>
            <person name="Chapman S."/>
            <person name="Coulson R."/>
            <person name="Coutinho P.M."/>
            <person name="Danchin E.G."/>
            <person name="Diener A."/>
            <person name="Gale L.R."/>
            <person name="Gardiner D.M."/>
            <person name="Goff S."/>
            <person name="Hammond-Kosack K.E."/>
            <person name="Hilburn K."/>
            <person name="Hua-Van A."/>
            <person name="Jonkers W."/>
            <person name="Kazan K."/>
            <person name="Kodira C.D."/>
            <person name="Koehrsen M."/>
            <person name="Kumar L."/>
            <person name="Lee Y.H."/>
            <person name="Li L."/>
            <person name="Manners J.M."/>
            <person name="Miranda-Saavedra D."/>
            <person name="Mukherjee M."/>
            <person name="Park G."/>
            <person name="Park J."/>
            <person name="Park S.Y."/>
            <person name="Proctor R.H."/>
            <person name="Regev A."/>
            <person name="Ruiz-Roldan M.C."/>
            <person name="Sain D."/>
            <person name="Sakthikumar S."/>
            <person name="Sykes S."/>
            <person name="Schwartz D.C."/>
            <person name="Turgeon B.G."/>
            <person name="Wapinski I."/>
            <person name="Yoder O."/>
            <person name="Young S."/>
            <person name="Zeng Q."/>
            <person name="Zhou S."/>
            <person name="Galagan J."/>
            <person name="Cuomo C.A."/>
            <person name="Kistler H.C."/>
            <person name="Rep M."/>
        </authorList>
    </citation>
    <scope>NUCLEOTIDE SEQUENCE [LARGE SCALE GENOMIC DNA]</scope>
    <source>
        <strain evidence="3">4287</strain>
    </source>
</reference>
<name>A0A0J9WNQ8_FUSO4</name>
<dbReference type="Proteomes" id="UP000009097">
    <property type="component" value="Unassembled WGS sequence"/>
</dbReference>
<dbReference type="VEuPathDB" id="FungiDB:FOXG_19890"/>
<keyword evidence="2" id="KW-0732">Signal</keyword>
<dbReference type="AlphaFoldDB" id="A0A0J9WNQ8"/>
<dbReference type="EMBL" id="DS231705">
    <property type="protein sequence ID" value="KNB07707.1"/>
    <property type="molecule type" value="Genomic_DNA"/>
</dbReference>
<evidence type="ECO:0000313" key="3">
    <source>
        <dbReference type="EMBL" id="KNB07707.1"/>
    </source>
</evidence>
<feature type="chain" id="PRO_5005325558" evidence="2">
    <location>
        <begin position="21"/>
        <end position="67"/>
    </location>
</feature>
<dbReference type="KEGG" id="fox:FOXG_19890"/>
<proteinExistence type="predicted"/>
<evidence type="ECO:0000313" key="4">
    <source>
        <dbReference type="Proteomes" id="UP000009097"/>
    </source>
</evidence>
<evidence type="ECO:0000256" key="2">
    <source>
        <dbReference type="SAM" id="SignalP"/>
    </source>
</evidence>
<organism evidence="3 4">
    <name type="scientific">Fusarium oxysporum f. sp. lycopersici (strain 4287 / CBS 123668 / FGSC 9935 / NRRL 34936)</name>
    <name type="common">Fusarium vascular wilt of tomato</name>
    <dbReference type="NCBI Taxonomy" id="426428"/>
    <lineage>
        <taxon>Eukaryota</taxon>
        <taxon>Fungi</taxon>
        <taxon>Dikarya</taxon>
        <taxon>Ascomycota</taxon>
        <taxon>Pezizomycotina</taxon>
        <taxon>Sordariomycetes</taxon>
        <taxon>Hypocreomycetidae</taxon>
        <taxon>Hypocreales</taxon>
        <taxon>Nectriaceae</taxon>
        <taxon>Fusarium</taxon>
        <taxon>Fusarium oxysporum species complex</taxon>
    </lineage>
</organism>
<protein>
    <submittedName>
        <fullName evidence="3">Uncharacterized protein</fullName>
    </submittedName>
</protein>
<accession>A0A0J9WNQ8</accession>
<dbReference type="RefSeq" id="XP_018245752.1">
    <property type="nucleotide sequence ID" value="XM_018400169.1"/>
</dbReference>
<feature type="signal peptide" evidence="2">
    <location>
        <begin position="1"/>
        <end position="20"/>
    </location>
</feature>
<sequence length="67" mass="7451">MPAYRFNITISLFGMAFVLTLQVYRDDLPLPHRHPHCRGGGRNVNSGRRGRGGRGRGGGRSYPRIGN</sequence>
<dbReference type="OrthoDB" id="10378222at2759"/>
<gene>
    <name evidence="3" type="ORF">FOXG_19890</name>
</gene>
<feature type="region of interest" description="Disordered" evidence="1">
    <location>
        <begin position="31"/>
        <end position="67"/>
    </location>
</feature>
<evidence type="ECO:0000256" key="1">
    <source>
        <dbReference type="SAM" id="MobiDB-lite"/>
    </source>
</evidence>
<reference evidence="3" key="1">
    <citation type="submission" date="2007-04" db="EMBL/GenBank/DDBJ databases">
        <authorList>
            <consortium name="The Broad Institute Genome Sequencing Platform"/>
            <person name="Birren B."/>
            <person name="Lander E."/>
            <person name="Galagan J."/>
            <person name="Nusbaum C."/>
            <person name="Devon K."/>
            <person name="Ma L.-J."/>
            <person name="Jaffe D."/>
            <person name="Butler J."/>
            <person name="Alvarez P."/>
            <person name="Gnerre S."/>
            <person name="Grabherr M."/>
            <person name="Kleber M."/>
            <person name="Mauceli E."/>
            <person name="Brockman W."/>
            <person name="MacCallum I.A."/>
            <person name="Young S."/>
            <person name="LaButti K."/>
            <person name="DeCaprio D."/>
            <person name="Crawford M."/>
            <person name="Koehrsen M."/>
            <person name="Engels R."/>
            <person name="Montgomery P."/>
            <person name="Pearson M."/>
            <person name="Howarth C."/>
            <person name="Larson L."/>
            <person name="White J."/>
            <person name="O'Leary S."/>
            <person name="Kodira C."/>
            <person name="Zeng Q."/>
            <person name="Yandava C."/>
            <person name="Alvarado L."/>
            <person name="Kistler C."/>
            <person name="Shim W.-B."/>
            <person name="Kang S."/>
            <person name="Woloshuk C."/>
        </authorList>
    </citation>
    <scope>NUCLEOTIDE SEQUENCE</scope>
    <source>
        <strain evidence="3">4287</strain>
    </source>
</reference>
<dbReference type="GeneID" id="28960596"/>